<evidence type="ECO:0000313" key="3">
    <source>
        <dbReference type="EMBL" id="KLL11478.1"/>
    </source>
</evidence>
<keyword evidence="2" id="KW-0812">Transmembrane</keyword>
<evidence type="ECO:0000313" key="4">
    <source>
        <dbReference type="Proteomes" id="UP000035425"/>
    </source>
</evidence>
<proteinExistence type="predicted"/>
<dbReference type="Proteomes" id="UP000035425">
    <property type="component" value="Unassembled WGS sequence"/>
</dbReference>
<accession>A0ABR5F4B8</accession>
<feature type="transmembrane region" description="Helical" evidence="2">
    <location>
        <begin position="12"/>
        <end position="40"/>
    </location>
</feature>
<sequence length="81" mass="8293">MTGIRADLRALPWWAVGGLVLLAVVVLALRIVGLAVCVLVDTVERVEIALSAAAGIAPLGGSSWPLSDPPIPGWTPNGGVR</sequence>
<comment type="caution">
    <text evidence="3">The sequence shown here is derived from an EMBL/GenBank/DDBJ whole genome shotgun (WGS) entry which is preliminary data.</text>
</comment>
<feature type="region of interest" description="Disordered" evidence="1">
    <location>
        <begin position="59"/>
        <end position="81"/>
    </location>
</feature>
<name>A0ABR5F4B8_9ACTN</name>
<gene>
    <name evidence="3" type="ORF">FrCorBMG51_10320</name>
</gene>
<keyword evidence="2" id="KW-1133">Transmembrane helix</keyword>
<keyword evidence="4" id="KW-1185">Reference proteome</keyword>
<reference evidence="3 4" key="1">
    <citation type="submission" date="2014-12" db="EMBL/GenBank/DDBJ databases">
        <title>Frankia sp. BMG5.1 draft genome.</title>
        <authorList>
            <person name="Gtari M."/>
            <person name="Ghodhbane-Gtari F."/>
            <person name="Nouioui I."/>
            <person name="Ktari A."/>
            <person name="Hezbri K."/>
            <person name="Mimouni W."/>
            <person name="Sbissi I."/>
            <person name="Ayari A."/>
            <person name="Yamanaka T."/>
            <person name="Normand P."/>
            <person name="Tisa L.S."/>
            <person name="Boudabous A."/>
        </authorList>
    </citation>
    <scope>NUCLEOTIDE SEQUENCE [LARGE SCALE GENOMIC DNA]</scope>
    <source>
        <strain evidence="3 4">BMG5.1</strain>
    </source>
</reference>
<organism evidence="3 4">
    <name type="scientific">Protofrankia coriariae</name>
    <dbReference type="NCBI Taxonomy" id="1562887"/>
    <lineage>
        <taxon>Bacteria</taxon>
        <taxon>Bacillati</taxon>
        <taxon>Actinomycetota</taxon>
        <taxon>Actinomycetes</taxon>
        <taxon>Frankiales</taxon>
        <taxon>Frankiaceae</taxon>
        <taxon>Protofrankia</taxon>
    </lineage>
</organism>
<dbReference type="EMBL" id="JWIO01000014">
    <property type="protein sequence ID" value="KLL11478.1"/>
    <property type="molecule type" value="Genomic_DNA"/>
</dbReference>
<evidence type="ECO:0000256" key="1">
    <source>
        <dbReference type="SAM" id="MobiDB-lite"/>
    </source>
</evidence>
<dbReference type="RefSeq" id="WP_047222852.1">
    <property type="nucleotide sequence ID" value="NZ_JWIO01000014.1"/>
</dbReference>
<protein>
    <submittedName>
        <fullName evidence="3">Uncharacterized protein</fullName>
    </submittedName>
</protein>
<evidence type="ECO:0000256" key="2">
    <source>
        <dbReference type="SAM" id="Phobius"/>
    </source>
</evidence>
<keyword evidence="2" id="KW-0472">Membrane</keyword>